<proteinExistence type="predicted"/>
<reference evidence="2" key="1">
    <citation type="submission" date="2022-11" db="UniProtKB">
        <authorList>
            <consortium name="WormBaseParasite"/>
        </authorList>
    </citation>
    <scope>IDENTIFICATION</scope>
</reference>
<sequence>MLLPLSLIKCAQNQAMLIELKSGETYNGHLVSVDTFMNIHIRDAICTSKDGDVFHRVPEIFIRGTSIKVFRVSPEAMTKLREDSKNMRQNQRQNKQFKKNMGRGGGAPRGGGPPRGGGRGGGGGNHGQRRPHEQNGDGPPAKAGRGAFQKRGR</sequence>
<dbReference type="WBParaSite" id="ES5_v2.g20233.t1">
    <property type="protein sequence ID" value="ES5_v2.g20233.t1"/>
    <property type="gene ID" value="ES5_v2.g20233"/>
</dbReference>
<name>A0AC34FTU1_9BILA</name>
<organism evidence="1 2">
    <name type="scientific">Panagrolaimus sp. ES5</name>
    <dbReference type="NCBI Taxonomy" id="591445"/>
    <lineage>
        <taxon>Eukaryota</taxon>
        <taxon>Metazoa</taxon>
        <taxon>Ecdysozoa</taxon>
        <taxon>Nematoda</taxon>
        <taxon>Chromadorea</taxon>
        <taxon>Rhabditida</taxon>
        <taxon>Tylenchina</taxon>
        <taxon>Panagrolaimomorpha</taxon>
        <taxon>Panagrolaimoidea</taxon>
        <taxon>Panagrolaimidae</taxon>
        <taxon>Panagrolaimus</taxon>
    </lineage>
</organism>
<protein>
    <submittedName>
        <fullName evidence="2">U6 snRNA-associated Sm-like protein LSm4</fullName>
    </submittedName>
</protein>
<dbReference type="Proteomes" id="UP000887579">
    <property type="component" value="Unplaced"/>
</dbReference>
<evidence type="ECO:0000313" key="1">
    <source>
        <dbReference type="Proteomes" id="UP000887579"/>
    </source>
</evidence>
<evidence type="ECO:0000313" key="2">
    <source>
        <dbReference type="WBParaSite" id="ES5_v2.g20233.t1"/>
    </source>
</evidence>
<accession>A0AC34FTU1</accession>